<evidence type="ECO:0008006" key="9">
    <source>
        <dbReference type="Google" id="ProtNLM"/>
    </source>
</evidence>
<reference evidence="8" key="1">
    <citation type="submission" date="2018-05" db="EMBL/GenBank/DDBJ databases">
        <authorList>
            <person name="Lanie J.A."/>
            <person name="Ng W.-L."/>
            <person name="Kazmierczak K.M."/>
            <person name="Andrzejewski T.M."/>
            <person name="Davidsen T.M."/>
            <person name="Wayne K.J."/>
            <person name="Tettelin H."/>
            <person name="Glass J.I."/>
            <person name="Rusch D."/>
            <person name="Podicherti R."/>
            <person name="Tsui H.-C.T."/>
            <person name="Winkler M.E."/>
        </authorList>
    </citation>
    <scope>NUCLEOTIDE SEQUENCE</scope>
</reference>
<sequence>MTVGHLPRVLPDWIGWLRPEWMVLICFFWAIELPERIGLVSVWACGSVMDVMVGDAIGTNGACLALVSFVGWKLQSRVSLYSPFQQIALMFVISLGVLWIKAVIDNLFNGVAFTTHILVNAACTSLWWIPISRVLGRVKTRFDIR</sequence>
<dbReference type="AlphaFoldDB" id="A0A381PBI8"/>
<evidence type="ECO:0000256" key="5">
    <source>
        <dbReference type="ARBA" id="ARBA00022989"/>
    </source>
</evidence>
<proteinExistence type="predicted"/>
<evidence type="ECO:0000256" key="3">
    <source>
        <dbReference type="ARBA" id="ARBA00022692"/>
    </source>
</evidence>
<keyword evidence="6 7" id="KW-0472">Membrane</keyword>
<dbReference type="InterPro" id="IPR026034">
    <property type="entry name" value="MreD_proteobac"/>
</dbReference>
<dbReference type="GO" id="GO:0008360">
    <property type="term" value="P:regulation of cell shape"/>
    <property type="evidence" value="ECO:0007669"/>
    <property type="project" value="UniProtKB-KW"/>
</dbReference>
<feature type="transmembrane region" description="Helical" evidence="7">
    <location>
        <begin position="110"/>
        <end position="129"/>
    </location>
</feature>
<dbReference type="GO" id="GO:0005886">
    <property type="term" value="C:plasma membrane"/>
    <property type="evidence" value="ECO:0007669"/>
    <property type="project" value="UniProtKB-SubCell"/>
</dbReference>
<evidence type="ECO:0000256" key="4">
    <source>
        <dbReference type="ARBA" id="ARBA00022960"/>
    </source>
</evidence>
<evidence type="ECO:0000256" key="7">
    <source>
        <dbReference type="SAM" id="Phobius"/>
    </source>
</evidence>
<evidence type="ECO:0000256" key="6">
    <source>
        <dbReference type="ARBA" id="ARBA00023136"/>
    </source>
</evidence>
<dbReference type="InterPro" id="IPR007227">
    <property type="entry name" value="Cell_shape_determining_MreD"/>
</dbReference>
<feature type="transmembrane region" description="Helical" evidence="7">
    <location>
        <begin position="56"/>
        <end position="74"/>
    </location>
</feature>
<dbReference type="NCBIfam" id="TIGR03426">
    <property type="entry name" value="shape_MreD"/>
    <property type="match status" value="1"/>
</dbReference>
<accession>A0A381PBI8</accession>
<dbReference type="PANTHER" id="PTHR37484">
    <property type="entry name" value="ROD SHAPE-DETERMINING PROTEIN MRED"/>
    <property type="match status" value="1"/>
</dbReference>
<name>A0A381PBI8_9ZZZZ</name>
<gene>
    <name evidence="8" type="ORF">METZ01_LOCUS16531</name>
</gene>
<feature type="transmembrane region" description="Helical" evidence="7">
    <location>
        <begin position="86"/>
        <end position="104"/>
    </location>
</feature>
<comment type="subcellular location">
    <subcellularLocation>
        <location evidence="1">Cell membrane</location>
        <topology evidence="1">Multi-pass membrane protein</topology>
    </subcellularLocation>
</comment>
<keyword evidence="5 7" id="KW-1133">Transmembrane helix</keyword>
<organism evidence="8">
    <name type="scientific">marine metagenome</name>
    <dbReference type="NCBI Taxonomy" id="408172"/>
    <lineage>
        <taxon>unclassified sequences</taxon>
        <taxon>metagenomes</taxon>
        <taxon>ecological metagenomes</taxon>
    </lineage>
</organism>
<keyword evidence="4" id="KW-0133">Cell shape</keyword>
<evidence type="ECO:0000256" key="2">
    <source>
        <dbReference type="ARBA" id="ARBA00022475"/>
    </source>
</evidence>
<keyword evidence="2" id="KW-1003">Cell membrane</keyword>
<protein>
    <recommendedName>
        <fullName evidence="9">Rod shape-determining protein MreD</fullName>
    </recommendedName>
</protein>
<dbReference type="EMBL" id="UINC01000922">
    <property type="protein sequence ID" value="SUZ63677.1"/>
    <property type="molecule type" value="Genomic_DNA"/>
</dbReference>
<dbReference type="Pfam" id="PF04093">
    <property type="entry name" value="MreD"/>
    <property type="match status" value="1"/>
</dbReference>
<keyword evidence="3 7" id="KW-0812">Transmembrane</keyword>
<evidence type="ECO:0000313" key="8">
    <source>
        <dbReference type="EMBL" id="SUZ63677.1"/>
    </source>
</evidence>
<evidence type="ECO:0000256" key="1">
    <source>
        <dbReference type="ARBA" id="ARBA00004651"/>
    </source>
</evidence>
<dbReference type="PANTHER" id="PTHR37484:SF1">
    <property type="entry name" value="ROD SHAPE-DETERMINING PROTEIN MRED"/>
    <property type="match status" value="1"/>
</dbReference>